<feature type="transmembrane region" description="Helical" evidence="6">
    <location>
        <begin position="302"/>
        <end position="321"/>
    </location>
</feature>
<reference evidence="7 8" key="1">
    <citation type="submission" date="2020-08" db="EMBL/GenBank/DDBJ databases">
        <title>Genomic Encyclopedia of Type Strains, Phase IV (KMG-IV): sequencing the most valuable type-strain genomes for metagenomic binning, comparative biology and taxonomic classification.</title>
        <authorList>
            <person name="Goeker M."/>
        </authorList>
    </citation>
    <scope>NUCLEOTIDE SEQUENCE [LARGE SCALE GENOMIC DNA]</scope>
    <source>
        <strain evidence="7 8">DSM 14552</strain>
    </source>
</reference>
<feature type="transmembrane region" description="Helical" evidence="6">
    <location>
        <begin position="396"/>
        <end position="417"/>
    </location>
</feature>
<feature type="transmembrane region" description="Helical" evidence="6">
    <location>
        <begin position="90"/>
        <end position="111"/>
    </location>
</feature>
<dbReference type="PANTHER" id="PTHR30250:SF11">
    <property type="entry name" value="O-ANTIGEN TRANSPORTER-RELATED"/>
    <property type="match status" value="1"/>
</dbReference>
<gene>
    <name evidence="7" type="ORF">GGQ88_003023</name>
</gene>
<dbReference type="RefSeq" id="WP_183614235.1">
    <property type="nucleotide sequence ID" value="NZ_JACICY010000007.1"/>
</dbReference>
<keyword evidence="5 6" id="KW-0472">Membrane</keyword>
<evidence type="ECO:0000313" key="7">
    <source>
        <dbReference type="EMBL" id="MBB3861735.1"/>
    </source>
</evidence>
<evidence type="ECO:0000256" key="5">
    <source>
        <dbReference type="ARBA" id="ARBA00023136"/>
    </source>
</evidence>
<organism evidence="7 8">
    <name type="scientific">Novosphingobium hassiacum</name>
    <dbReference type="NCBI Taxonomy" id="173676"/>
    <lineage>
        <taxon>Bacteria</taxon>
        <taxon>Pseudomonadati</taxon>
        <taxon>Pseudomonadota</taxon>
        <taxon>Alphaproteobacteria</taxon>
        <taxon>Sphingomonadales</taxon>
        <taxon>Sphingomonadaceae</taxon>
        <taxon>Novosphingobium</taxon>
    </lineage>
</organism>
<evidence type="ECO:0000256" key="6">
    <source>
        <dbReference type="SAM" id="Phobius"/>
    </source>
</evidence>
<keyword evidence="2" id="KW-1003">Cell membrane</keyword>
<feature type="transmembrane region" description="Helical" evidence="6">
    <location>
        <begin position="51"/>
        <end position="69"/>
    </location>
</feature>
<evidence type="ECO:0000256" key="2">
    <source>
        <dbReference type="ARBA" id="ARBA00022475"/>
    </source>
</evidence>
<comment type="subcellular location">
    <subcellularLocation>
        <location evidence="1">Cell membrane</location>
        <topology evidence="1">Multi-pass membrane protein</topology>
    </subcellularLocation>
</comment>
<protein>
    <submittedName>
        <fullName evidence="7">O-antigen/teichoic acid export membrane protein</fullName>
    </submittedName>
</protein>
<proteinExistence type="predicted"/>
<dbReference type="GO" id="GO:0005886">
    <property type="term" value="C:plasma membrane"/>
    <property type="evidence" value="ECO:0007669"/>
    <property type="project" value="UniProtKB-SubCell"/>
</dbReference>
<evidence type="ECO:0000256" key="3">
    <source>
        <dbReference type="ARBA" id="ARBA00022692"/>
    </source>
</evidence>
<evidence type="ECO:0000313" key="8">
    <source>
        <dbReference type="Proteomes" id="UP000562395"/>
    </source>
</evidence>
<feature type="transmembrane region" description="Helical" evidence="6">
    <location>
        <begin position="183"/>
        <end position="202"/>
    </location>
</feature>
<keyword evidence="3 6" id="KW-0812">Transmembrane</keyword>
<keyword evidence="8" id="KW-1185">Reference proteome</keyword>
<accession>A0A7W6A1V6</accession>
<dbReference type="AlphaFoldDB" id="A0A7W6A1V6"/>
<feature type="transmembrane region" description="Helical" evidence="6">
    <location>
        <begin position="327"/>
        <end position="348"/>
    </location>
</feature>
<comment type="caution">
    <text evidence="7">The sequence shown here is derived from an EMBL/GenBank/DDBJ whole genome shotgun (WGS) entry which is preliminary data.</text>
</comment>
<name>A0A7W6A1V6_9SPHN</name>
<feature type="transmembrane region" description="Helical" evidence="6">
    <location>
        <begin position="460"/>
        <end position="480"/>
    </location>
</feature>
<feature type="transmembrane region" description="Helical" evidence="6">
    <location>
        <begin position="368"/>
        <end position="390"/>
    </location>
</feature>
<dbReference type="Proteomes" id="UP000562395">
    <property type="component" value="Unassembled WGS sequence"/>
</dbReference>
<feature type="transmembrane region" description="Helical" evidence="6">
    <location>
        <begin position="437"/>
        <end position="454"/>
    </location>
</feature>
<evidence type="ECO:0000256" key="4">
    <source>
        <dbReference type="ARBA" id="ARBA00022989"/>
    </source>
</evidence>
<keyword evidence="4 6" id="KW-1133">Transmembrane helix</keyword>
<feature type="transmembrane region" description="Helical" evidence="6">
    <location>
        <begin position="159"/>
        <end position="177"/>
    </location>
</feature>
<evidence type="ECO:0000256" key="1">
    <source>
        <dbReference type="ARBA" id="ARBA00004651"/>
    </source>
</evidence>
<feature type="transmembrane region" description="Helical" evidence="6">
    <location>
        <begin position="127"/>
        <end position="147"/>
    </location>
</feature>
<dbReference type="PANTHER" id="PTHR30250">
    <property type="entry name" value="PST FAMILY PREDICTED COLANIC ACID TRANSPORTER"/>
    <property type="match status" value="1"/>
</dbReference>
<dbReference type="EMBL" id="JACICY010000007">
    <property type="protein sequence ID" value="MBB3861735.1"/>
    <property type="molecule type" value="Genomic_DNA"/>
</dbReference>
<dbReference type="InterPro" id="IPR050833">
    <property type="entry name" value="Poly_Biosynth_Transport"/>
</dbReference>
<sequence>MADTPPASGQQDIAALAKGGRTNLLGFLLRLLARIPFLIIASRFYGAPAMGRFASALVMVEFAGMLATLGQKRGLAQRLAEDHQHPANTVGDAVLLALGLSLGMGAAIYAFPESMYPSGNFTLADRLLVLAIPGLALGDLALAALAYRFDVATTVRARSIVEPWTISIGAGVFWMIWPASGLSLAYLLSIWGATAVALFSLVRSYGLPKAWEPRPGLLWQIAKRNFPLAGADAVEWGTRKLDVFILRFFVGEAPLGIYYFAQQFASLPQKLKTSFEPVLGPVITRSVKDKDYTAIAKQVCQVGFWITAAQIGIAMALGIPGEGLMGLGGPAFVSGTAALVFLLLAEVVASKAVVSEAALVYLARMRNLWISLATIGLQLVLTIGFILIARNAGWDPMYIAAAAALALVVSLGLASFVKSRVLAKILGHSISNWRWGLAWAVLPAAAVGVTVTLLPEWAELSLGIPAILAIYGTMLWFRSFDHDDRMLFRKQQVT</sequence>